<comment type="similarity">
    <text evidence="1 7">Belongs to the Lgt family.</text>
</comment>
<feature type="transmembrane region" description="Helical" evidence="7">
    <location>
        <begin position="13"/>
        <end position="31"/>
    </location>
</feature>
<keyword evidence="3 7" id="KW-0808">Transferase</keyword>
<dbReference type="PANTHER" id="PTHR30589">
    <property type="entry name" value="PROLIPOPROTEIN DIACYLGLYCERYL TRANSFERASE"/>
    <property type="match status" value="1"/>
</dbReference>
<comment type="pathway">
    <text evidence="7">Protein modification; lipoprotein biosynthesis (diacylglyceryl transfer).</text>
</comment>
<evidence type="ECO:0000256" key="3">
    <source>
        <dbReference type="ARBA" id="ARBA00022679"/>
    </source>
</evidence>
<dbReference type="EC" id="2.5.1.145" evidence="7"/>
<evidence type="ECO:0000256" key="1">
    <source>
        <dbReference type="ARBA" id="ARBA00007150"/>
    </source>
</evidence>
<dbReference type="EMBL" id="AP027059">
    <property type="protein sequence ID" value="BDU51019.1"/>
    <property type="molecule type" value="Genomic_DNA"/>
</dbReference>
<comment type="function">
    <text evidence="7">Catalyzes the transfer of the diacylglyceryl group from phosphatidylglycerol to the sulfhydryl group of the N-terminal cysteine of a prolipoprotein, the first step in the formation of mature lipoproteins.</text>
</comment>
<comment type="catalytic activity">
    <reaction evidence="7">
        <text>L-cysteinyl-[prolipoprotein] + a 1,2-diacyl-sn-glycero-3-phospho-(1'-sn-glycerol) = an S-1,2-diacyl-sn-glyceryl-L-cysteinyl-[prolipoprotein] + sn-glycerol 1-phosphate + H(+)</text>
        <dbReference type="Rhea" id="RHEA:56712"/>
        <dbReference type="Rhea" id="RHEA-COMP:14679"/>
        <dbReference type="Rhea" id="RHEA-COMP:14680"/>
        <dbReference type="ChEBI" id="CHEBI:15378"/>
        <dbReference type="ChEBI" id="CHEBI:29950"/>
        <dbReference type="ChEBI" id="CHEBI:57685"/>
        <dbReference type="ChEBI" id="CHEBI:64716"/>
        <dbReference type="ChEBI" id="CHEBI:140658"/>
        <dbReference type="EC" id="2.5.1.145"/>
    </reaction>
</comment>
<feature type="binding site" evidence="7">
    <location>
        <position position="130"/>
    </location>
    <ligand>
        <name>a 1,2-diacyl-sn-glycero-3-phospho-(1'-sn-glycerol)</name>
        <dbReference type="ChEBI" id="CHEBI:64716"/>
    </ligand>
</feature>
<feature type="transmembrane region" description="Helical" evidence="7">
    <location>
        <begin position="199"/>
        <end position="218"/>
    </location>
</feature>
<feature type="transmembrane region" description="Helical" evidence="7">
    <location>
        <begin position="254"/>
        <end position="274"/>
    </location>
</feature>
<comment type="subcellular location">
    <subcellularLocation>
        <location evidence="7">Cell membrane</location>
        <topology evidence="7">Multi-pass membrane protein</topology>
    </subcellularLocation>
</comment>
<evidence type="ECO:0000256" key="7">
    <source>
        <dbReference type="HAMAP-Rule" id="MF_01147"/>
    </source>
</evidence>
<evidence type="ECO:0000256" key="2">
    <source>
        <dbReference type="ARBA" id="ARBA00022475"/>
    </source>
</evidence>
<evidence type="ECO:0000256" key="5">
    <source>
        <dbReference type="ARBA" id="ARBA00022989"/>
    </source>
</evidence>
<evidence type="ECO:0000313" key="9">
    <source>
        <dbReference type="Proteomes" id="UP001321582"/>
    </source>
</evidence>
<accession>A0AAU9D4X2</accession>
<dbReference type="NCBIfam" id="TIGR00544">
    <property type="entry name" value="lgt"/>
    <property type="match status" value="1"/>
</dbReference>
<organism evidence="8 9">
    <name type="scientific">Haliovirga abyssi</name>
    <dbReference type="NCBI Taxonomy" id="2996794"/>
    <lineage>
        <taxon>Bacteria</taxon>
        <taxon>Fusobacteriati</taxon>
        <taxon>Fusobacteriota</taxon>
        <taxon>Fusobacteriia</taxon>
        <taxon>Fusobacteriales</taxon>
        <taxon>Haliovirgaceae</taxon>
        <taxon>Haliovirga</taxon>
    </lineage>
</organism>
<proteinExistence type="inferred from homology"/>
<evidence type="ECO:0000313" key="8">
    <source>
        <dbReference type="EMBL" id="BDU51019.1"/>
    </source>
</evidence>
<dbReference type="RefSeq" id="WP_307903865.1">
    <property type="nucleotide sequence ID" value="NZ_AP027059.1"/>
</dbReference>
<feature type="transmembrane region" description="Helical" evidence="7">
    <location>
        <begin position="43"/>
        <end position="67"/>
    </location>
</feature>
<dbReference type="Pfam" id="PF01790">
    <property type="entry name" value="LGT"/>
    <property type="match status" value="1"/>
</dbReference>
<reference evidence="8 9" key="1">
    <citation type="submission" date="2022-11" db="EMBL/GenBank/DDBJ databases">
        <title>Haliovirga abyssi gen. nov., sp. nov., a mesophilic fermentative bacterium isolated from the Iheya North hydrothermal field and the proposal of Haliovirgaceae fam. nov.</title>
        <authorList>
            <person name="Miyazaki U."/>
            <person name="Tame A."/>
            <person name="Miyazaki J."/>
            <person name="Takai K."/>
            <person name="Sawayama S."/>
            <person name="Kitajima M."/>
            <person name="Okamoto A."/>
            <person name="Nakagawa S."/>
        </authorList>
    </citation>
    <scope>NUCLEOTIDE SEQUENCE [LARGE SCALE GENOMIC DNA]</scope>
    <source>
        <strain evidence="8 9">IC12</strain>
    </source>
</reference>
<dbReference type="KEGG" id="haby:HLVA_15880"/>
<feature type="transmembrane region" description="Helical" evidence="7">
    <location>
        <begin position="79"/>
        <end position="104"/>
    </location>
</feature>
<dbReference type="InterPro" id="IPR001640">
    <property type="entry name" value="Lgt"/>
</dbReference>
<feature type="transmembrane region" description="Helical" evidence="7">
    <location>
        <begin position="230"/>
        <end position="248"/>
    </location>
</feature>
<protein>
    <recommendedName>
        <fullName evidence="7">Phosphatidylglycerol--prolipoprotein diacylglyceryl transferase</fullName>
        <ecNumber evidence="7">2.5.1.145</ecNumber>
    </recommendedName>
</protein>
<evidence type="ECO:0000256" key="6">
    <source>
        <dbReference type="ARBA" id="ARBA00023136"/>
    </source>
</evidence>
<keyword evidence="6 7" id="KW-0472">Membrane</keyword>
<evidence type="ECO:0000256" key="4">
    <source>
        <dbReference type="ARBA" id="ARBA00022692"/>
    </source>
</evidence>
<keyword evidence="9" id="KW-1185">Reference proteome</keyword>
<dbReference type="GO" id="GO:0008961">
    <property type="term" value="F:phosphatidylglycerol-prolipoprotein diacylglyceryl transferase activity"/>
    <property type="evidence" value="ECO:0007669"/>
    <property type="project" value="UniProtKB-UniRule"/>
</dbReference>
<keyword evidence="4 7" id="KW-0812">Transmembrane</keyword>
<dbReference type="AlphaFoldDB" id="A0AAU9D4X2"/>
<gene>
    <name evidence="7 8" type="primary">lgt</name>
    <name evidence="8" type="ORF">HLVA_15880</name>
</gene>
<dbReference type="PANTHER" id="PTHR30589:SF0">
    <property type="entry name" value="PHOSPHATIDYLGLYCEROL--PROLIPOPROTEIN DIACYLGLYCERYL TRANSFERASE"/>
    <property type="match status" value="1"/>
</dbReference>
<keyword evidence="2 7" id="KW-1003">Cell membrane</keyword>
<keyword evidence="5 7" id="KW-1133">Transmembrane helix</keyword>
<dbReference type="GO" id="GO:0042158">
    <property type="term" value="P:lipoprotein biosynthetic process"/>
    <property type="evidence" value="ECO:0007669"/>
    <property type="project" value="UniProtKB-UniRule"/>
</dbReference>
<dbReference type="GO" id="GO:0005886">
    <property type="term" value="C:plasma membrane"/>
    <property type="evidence" value="ECO:0007669"/>
    <property type="project" value="UniProtKB-SubCell"/>
</dbReference>
<feature type="transmembrane region" description="Helical" evidence="7">
    <location>
        <begin position="111"/>
        <end position="129"/>
    </location>
</feature>
<dbReference type="Proteomes" id="UP001321582">
    <property type="component" value="Chromosome"/>
</dbReference>
<dbReference type="HAMAP" id="MF_01147">
    <property type="entry name" value="Lgt"/>
    <property type="match status" value="1"/>
</dbReference>
<name>A0AAU9D4X2_9FUSO</name>
<sequence>MHPVFLKFGIFEIRYYGLMYAIAFFLGLYLAKKEAKRLNIDTNLIEDYVFVAMISGLLGGRLYYVLLESHYYFAHPAEIIAVWHGGMAIHGGIIGGIIGTMIFAKVKKINIWTLGDIAAAPVILGQSIGRIGNLMNGDAHGVPTFAPLNIMLGNDFNQWWAEYLKGMHQGLKNLVPWGITFPVGTPAGNEFPNIPTHPVMVYEMILNFLAFLSIWFIFRKKKLAKGSLFFIYLIEYGVIRSIVTIFRADDLEILGLRAPHVASLIMITVGIYLLKKKNSKV</sequence>